<dbReference type="InterPro" id="IPR040256">
    <property type="entry name" value="At4g02000-like"/>
</dbReference>
<evidence type="ECO:0000313" key="2">
    <source>
        <dbReference type="Proteomes" id="UP001159364"/>
    </source>
</evidence>
<organism evidence="1 2">
    <name type="scientific">Erythroxylum novogranatense</name>
    <dbReference type="NCBI Taxonomy" id="1862640"/>
    <lineage>
        <taxon>Eukaryota</taxon>
        <taxon>Viridiplantae</taxon>
        <taxon>Streptophyta</taxon>
        <taxon>Embryophyta</taxon>
        <taxon>Tracheophyta</taxon>
        <taxon>Spermatophyta</taxon>
        <taxon>Magnoliopsida</taxon>
        <taxon>eudicotyledons</taxon>
        <taxon>Gunneridae</taxon>
        <taxon>Pentapetalae</taxon>
        <taxon>rosids</taxon>
        <taxon>fabids</taxon>
        <taxon>Malpighiales</taxon>
        <taxon>Erythroxylaceae</taxon>
        <taxon>Erythroxylum</taxon>
    </lineage>
</organism>
<dbReference type="AlphaFoldDB" id="A0AAV8T3A1"/>
<protein>
    <recommendedName>
        <fullName evidence="3">Zinc knuckle CX2CX4HX4C</fullName>
    </recommendedName>
</protein>
<evidence type="ECO:0000313" key="1">
    <source>
        <dbReference type="EMBL" id="KAJ8760849.1"/>
    </source>
</evidence>
<dbReference type="Proteomes" id="UP001159364">
    <property type="component" value="Linkage Group LG07"/>
</dbReference>
<reference evidence="1 2" key="1">
    <citation type="submission" date="2021-09" db="EMBL/GenBank/DDBJ databases">
        <title>Genomic insights and catalytic innovation underlie evolution of tropane alkaloids biosynthesis.</title>
        <authorList>
            <person name="Wang Y.-J."/>
            <person name="Tian T."/>
            <person name="Huang J.-P."/>
            <person name="Huang S.-X."/>
        </authorList>
    </citation>
    <scope>NUCLEOTIDE SEQUENCE [LARGE SCALE GENOMIC DNA]</scope>
    <source>
        <strain evidence="1">KIB-2018</strain>
        <tissue evidence="1">Leaf</tissue>
    </source>
</reference>
<gene>
    <name evidence="1" type="ORF">K2173_021887</name>
</gene>
<name>A0AAV8T3A1_9ROSI</name>
<accession>A0AAV8T3A1</accession>
<dbReference type="EMBL" id="JAIWQS010000007">
    <property type="protein sequence ID" value="KAJ8760849.1"/>
    <property type="molecule type" value="Genomic_DNA"/>
</dbReference>
<sequence length="324" mass="35361">MEEAQLSSRAKSTSLVGQSSTFALCSQWTGKIRLKCEGNDYLRPKVLVDDDIVQEVSGKWKDALIVKVYERKPSMGLDIIDLGFSFYLAKFAKKEDMLRIVFDGPYIVGVASAVEMPIKVDRQTSMAIREHFARVCIELNLEQPLVPKVFIGGAWNHIEYEGILKVCSGCGRVNHRIQNCPKMVKDSVVVKVDKGSVGLGKVVNRRKEALEVGQSSGLNVKGTVSNASTQNLVMESQVPSILSADVLVLPVIDTVGSGVVAKFVLNEPKPPNPIAVDIIVRAKPLVIAEFLTTKVACAVKDVVLSKTDDDVSDDNEDCGGHYRS</sequence>
<keyword evidence="2" id="KW-1185">Reference proteome</keyword>
<proteinExistence type="predicted"/>
<comment type="caution">
    <text evidence="1">The sequence shown here is derived from an EMBL/GenBank/DDBJ whole genome shotgun (WGS) entry which is preliminary data.</text>
</comment>
<dbReference type="PANTHER" id="PTHR31286:SF99">
    <property type="entry name" value="DUF4283 DOMAIN-CONTAINING PROTEIN"/>
    <property type="match status" value="1"/>
</dbReference>
<dbReference type="PANTHER" id="PTHR31286">
    <property type="entry name" value="GLYCINE-RICH CELL WALL STRUCTURAL PROTEIN 1.8-LIKE"/>
    <property type="match status" value="1"/>
</dbReference>
<evidence type="ECO:0008006" key="3">
    <source>
        <dbReference type="Google" id="ProtNLM"/>
    </source>
</evidence>